<evidence type="ECO:0000313" key="1">
    <source>
        <dbReference type="EMBL" id="RDB21129.1"/>
    </source>
</evidence>
<accession>A0A369JG45</accession>
<dbReference type="EMBL" id="LUEZ02000055">
    <property type="protein sequence ID" value="RDB21129.1"/>
    <property type="molecule type" value="Genomic_DNA"/>
</dbReference>
<dbReference type="Proteomes" id="UP000076154">
    <property type="component" value="Unassembled WGS sequence"/>
</dbReference>
<keyword evidence="2" id="KW-1185">Reference proteome</keyword>
<evidence type="ECO:0000313" key="2">
    <source>
        <dbReference type="Proteomes" id="UP000076154"/>
    </source>
</evidence>
<comment type="caution">
    <text evidence="1">The sequence shown here is derived from an EMBL/GenBank/DDBJ whole genome shotgun (WGS) entry which is preliminary data.</text>
</comment>
<protein>
    <submittedName>
        <fullName evidence="1">Uncharacterized protein</fullName>
    </submittedName>
</protein>
<name>A0A369JG45_HYPMA</name>
<dbReference type="AlphaFoldDB" id="A0A369JG45"/>
<reference evidence="1" key="1">
    <citation type="submission" date="2018-04" db="EMBL/GenBank/DDBJ databases">
        <title>Whole genome sequencing of Hypsizygus marmoreus.</title>
        <authorList>
            <person name="Choi I.-G."/>
            <person name="Min B."/>
            <person name="Kim J.-G."/>
            <person name="Kim S."/>
            <person name="Oh Y.-L."/>
            <person name="Kong W.-S."/>
            <person name="Park H."/>
            <person name="Jeong J."/>
            <person name="Song E.-S."/>
        </authorList>
    </citation>
    <scope>NUCLEOTIDE SEQUENCE [LARGE SCALE GENOMIC DNA]</scope>
    <source>
        <strain evidence="1">51987-8</strain>
    </source>
</reference>
<proteinExistence type="predicted"/>
<gene>
    <name evidence="1" type="ORF">Hypma_011844</name>
</gene>
<dbReference type="InParanoid" id="A0A369JG45"/>
<dbReference type="OrthoDB" id="4584900at2759"/>
<sequence length="189" mass="21710">MRLACVNLTRRAPSLTLNLHTSRFSVAVMCASSFRAILIGISGRYIDFLFRLQCSRIASTVITGRCSEKPHWVSVFVRRLLRTKRLEWKQSRYSRYHLLVSRHPLQYRNNSYDQVYKITMAAESDIWDYNLFTKEITTKWVNTNGSPVNVETHPRNTALCGTGDLTKQAHTAPFFVISPSFVPEAPQPV</sequence>
<organism evidence="1 2">
    <name type="scientific">Hypsizygus marmoreus</name>
    <name type="common">White beech mushroom</name>
    <name type="synonym">Agaricus marmoreus</name>
    <dbReference type="NCBI Taxonomy" id="39966"/>
    <lineage>
        <taxon>Eukaryota</taxon>
        <taxon>Fungi</taxon>
        <taxon>Dikarya</taxon>
        <taxon>Basidiomycota</taxon>
        <taxon>Agaricomycotina</taxon>
        <taxon>Agaricomycetes</taxon>
        <taxon>Agaricomycetidae</taxon>
        <taxon>Agaricales</taxon>
        <taxon>Tricholomatineae</taxon>
        <taxon>Lyophyllaceae</taxon>
        <taxon>Hypsizygus</taxon>
    </lineage>
</organism>